<keyword evidence="2" id="KW-1185">Reference proteome</keyword>
<comment type="caution">
    <text evidence="1">The sequence shown here is derived from an EMBL/GenBank/DDBJ whole genome shotgun (WGS) entry which is preliminary data.</text>
</comment>
<dbReference type="PATRIC" id="fig|1459.3.peg.4576"/>
<reference evidence="2" key="1">
    <citation type="submission" date="2015-07" db="EMBL/GenBank/DDBJ databases">
        <title>Fjat-10036 dsm4.</title>
        <authorList>
            <person name="Liu B."/>
            <person name="Wang J."/>
            <person name="Zhu Y."/>
            <person name="Liu G."/>
            <person name="Chen Q."/>
            <person name="Chen Z."/>
            <person name="Lan J."/>
            <person name="Che J."/>
            <person name="Ge C."/>
            <person name="Shi H."/>
            <person name="Pan Z."/>
            <person name="Liu X."/>
        </authorList>
    </citation>
    <scope>NUCLEOTIDE SEQUENCE [LARGE SCALE GENOMIC DNA]</scope>
    <source>
        <strain evidence="2">DSM 4</strain>
    </source>
</reference>
<organism evidence="1 2">
    <name type="scientific">Sporosarcina globispora</name>
    <name type="common">Bacillus globisporus</name>
    <dbReference type="NCBI Taxonomy" id="1459"/>
    <lineage>
        <taxon>Bacteria</taxon>
        <taxon>Bacillati</taxon>
        <taxon>Bacillota</taxon>
        <taxon>Bacilli</taxon>
        <taxon>Bacillales</taxon>
        <taxon>Caryophanaceae</taxon>
        <taxon>Sporosarcina</taxon>
    </lineage>
</organism>
<dbReference type="STRING" id="1459.AF332_20715"/>
<dbReference type="OrthoDB" id="2455520at2"/>
<dbReference type="AlphaFoldDB" id="A0A0M0GGE5"/>
<evidence type="ECO:0000313" key="2">
    <source>
        <dbReference type="Proteomes" id="UP000037109"/>
    </source>
</evidence>
<gene>
    <name evidence="1" type="ORF">AF332_20715</name>
</gene>
<name>A0A0M0GGE5_SPOGL</name>
<proteinExistence type="predicted"/>
<accession>A0A0M0GGE5</accession>
<dbReference type="Proteomes" id="UP000037109">
    <property type="component" value="Unassembled WGS sequence"/>
</dbReference>
<sequence>MSHSPYKEYKLRDSRKKRVIVLEELNFLWDAPELADLAEMWQKGLDIQFIAEYFDRDPDEIILALMHLARSDRISQRKGGLLLGL</sequence>
<evidence type="ECO:0008006" key="3">
    <source>
        <dbReference type="Google" id="ProtNLM"/>
    </source>
</evidence>
<dbReference type="RefSeq" id="WP_053436360.1">
    <property type="nucleotide sequence ID" value="NZ_LGUF01000007.1"/>
</dbReference>
<dbReference type="EMBL" id="LGUF01000007">
    <property type="protein sequence ID" value="KON88970.1"/>
    <property type="molecule type" value="Genomic_DNA"/>
</dbReference>
<evidence type="ECO:0000313" key="1">
    <source>
        <dbReference type="EMBL" id="KON88970.1"/>
    </source>
</evidence>
<protein>
    <recommendedName>
        <fullName evidence="3">Helix-turn-helix domain containing protein</fullName>
    </recommendedName>
</protein>